<dbReference type="RefSeq" id="WP_161636089.1">
    <property type="nucleotide sequence ID" value="NZ_JHAC01000078.1"/>
</dbReference>
<protein>
    <submittedName>
        <fullName evidence="3">XRE family transcriptional regulator of molybdate metabolism</fullName>
    </submittedName>
</protein>
<feature type="compositionally biased region" description="Pro residues" evidence="1">
    <location>
        <begin position="378"/>
        <end position="387"/>
    </location>
</feature>
<dbReference type="PANTHER" id="PTHR38431">
    <property type="entry name" value="BLL2305 PROTEIN"/>
    <property type="match status" value="1"/>
</dbReference>
<dbReference type="InterPro" id="IPR024370">
    <property type="entry name" value="PBP_domain"/>
</dbReference>
<dbReference type="AlphaFoldDB" id="A0A016QKU2"/>
<evidence type="ECO:0000313" key="3">
    <source>
        <dbReference type="EMBL" id="EYB66576.1"/>
    </source>
</evidence>
<reference evidence="3 4" key="1">
    <citation type="submission" date="2014-03" db="EMBL/GenBank/DDBJ databases">
        <title>Draft genome sequence of Deinococcus phoenicis 1P10ME.</title>
        <authorList>
            <person name="Stepanov V.G."/>
            <person name="Vaishampayan P."/>
            <person name="Venkateswaran K."/>
            <person name="Fox G.E."/>
        </authorList>
    </citation>
    <scope>NUCLEOTIDE SEQUENCE [LARGE SCALE GENOMIC DNA]</scope>
    <source>
        <strain evidence="3 4">1P10ME</strain>
    </source>
</reference>
<accession>A0A016QKU2</accession>
<dbReference type="SUPFAM" id="SSF47413">
    <property type="entry name" value="lambda repressor-like DNA-binding domains"/>
    <property type="match status" value="1"/>
</dbReference>
<comment type="caution">
    <text evidence="3">The sequence shown here is derived from an EMBL/GenBank/DDBJ whole genome shotgun (WGS) entry which is preliminary data.</text>
</comment>
<dbReference type="STRING" id="1476583.DEIPH_ctg094orf0003"/>
<evidence type="ECO:0000256" key="1">
    <source>
        <dbReference type="SAM" id="MobiDB-lite"/>
    </source>
</evidence>
<dbReference type="eggNOG" id="COG1910">
    <property type="taxonomic scope" value="Bacteria"/>
</dbReference>
<dbReference type="InterPro" id="IPR001387">
    <property type="entry name" value="Cro/C1-type_HTH"/>
</dbReference>
<dbReference type="GO" id="GO:0003677">
    <property type="term" value="F:DNA binding"/>
    <property type="evidence" value="ECO:0007669"/>
    <property type="project" value="InterPro"/>
</dbReference>
<proteinExistence type="predicted"/>
<name>A0A016QKU2_9DEIO</name>
<dbReference type="Pfam" id="PF12727">
    <property type="entry name" value="PBP_like"/>
    <property type="match status" value="1"/>
</dbReference>
<evidence type="ECO:0000313" key="4">
    <source>
        <dbReference type="Proteomes" id="UP000020492"/>
    </source>
</evidence>
<dbReference type="Pfam" id="PF01381">
    <property type="entry name" value="HTH_3"/>
    <property type="match status" value="1"/>
</dbReference>
<dbReference type="OrthoDB" id="9804758at2"/>
<dbReference type="PANTHER" id="PTHR38431:SF1">
    <property type="entry name" value="BLL2305 PROTEIN"/>
    <property type="match status" value="1"/>
</dbReference>
<dbReference type="Proteomes" id="UP000020492">
    <property type="component" value="Unassembled WGS sequence"/>
</dbReference>
<keyword evidence="4" id="KW-1185">Reference proteome</keyword>
<dbReference type="EMBL" id="JHAC01000078">
    <property type="protein sequence ID" value="EYB66576.1"/>
    <property type="molecule type" value="Genomic_DNA"/>
</dbReference>
<gene>
    <name evidence="3" type="ORF">DEIPH_ctg094orf0003</name>
</gene>
<dbReference type="eggNOG" id="COG1476">
    <property type="taxonomic scope" value="Bacteria"/>
</dbReference>
<dbReference type="SUPFAM" id="SSF53850">
    <property type="entry name" value="Periplasmic binding protein-like II"/>
    <property type="match status" value="1"/>
</dbReference>
<dbReference type="PROSITE" id="PS50943">
    <property type="entry name" value="HTH_CROC1"/>
    <property type="match status" value="1"/>
</dbReference>
<dbReference type="PATRIC" id="fig|1476583.3.peg.3413"/>
<dbReference type="SMART" id="SM00530">
    <property type="entry name" value="HTH_XRE"/>
    <property type="match status" value="1"/>
</dbReference>
<feature type="region of interest" description="Disordered" evidence="1">
    <location>
        <begin position="368"/>
        <end position="387"/>
    </location>
</feature>
<organism evidence="3 4">
    <name type="scientific">Deinococcus phoenicis</name>
    <dbReference type="NCBI Taxonomy" id="1476583"/>
    <lineage>
        <taxon>Bacteria</taxon>
        <taxon>Thermotogati</taxon>
        <taxon>Deinococcota</taxon>
        <taxon>Deinococci</taxon>
        <taxon>Deinococcales</taxon>
        <taxon>Deinococcaceae</taxon>
        <taxon>Deinococcus</taxon>
    </lineage>
</organism>
<dbReference type="InterPro" id="IPR010982">
    <property type="entry name" value="Lambda_DNA-bd_dom_sf"/>
</dbReference>
<evidence type="ECO:0000259" key="2">
    <source>
        <dbReference type="PROSITE" id="PS50943"/>
    </source>
</evidence>
<dbReference type="CDD" id="cd00093">
    <property type="entry name" value="HTH_XRE"/>
    <property type="match status" value="1"/>
</dbReference>
<sequence>MLAPPVTLHTHVRAFRERAHLRPSELARQVGISRQALHKIETGAYLPSTLIAFQLAQVLHCRVDELFTLVPPEVTATLCAPVTGDTRVQLAQVGERLLAFPLTGTPGFRQTADGVVRPIAGEQAEPGEVRAELLGSPDRLPRTAVLVGCDPSLELLSSHAAEHAPEVRVLWHPASSLAALEALSRGEAHAAAIHLWDAETGVSNLPFVERLFPGQVMHLLTLWSWEQGLILPSGNPRGVTGIADLPGLRLVNREVGAGSRLLLDAWLGREGVTLAERRALPGYGNEVHSHLEAAGRVAAGLADVAPGPRSAAQALGLHFIPVQIERFDLVVPDAHLFHPGITALLAVAQTPAFRSDLALLGGYDPGHAGERWQTTGPTSPPPQEVAS</sequence>
<dbReference type="Gene3D" id="1.10.260.40">
    <property type="entry name" value="lambda repressor-like DNA-binding domains"/>
    <property type="match status" value="1"/>
</dbReference>
<feature type="domain" description="HTH cro/C1-type" evidence="2">
    <location>
        <begin position="12"/>
        <end position="66"/>
    </location>
</feature>